<accession>A0AAV4JXR1</accession>
<dbReference type="AlphaFoldDB" id="A0AAV4JXR1"/>
<sequence>MFVRSKSATTSRESFIEFAHGIVSEYLSPSLEEELKHFLGIKDSNDKDQERLEENEPPNK</sequence>
<keyword evidence="2" id="KW-1185">Reference proteome</keyword>
<reference evidence="1 2" key="1">
    <citation type="journal article" date="2021" name="Elife">
        <title>Chloroplast acquisition without the gene transfer in kleptoplastic sea slugs, Plakobranchus ocellatus.</title>
        <authorList>
            <person name="Maeda T."/>
            <person name="Takahashi S."/>
            <person name="Yoshida T."/>
            <person name="Shimamura S."/>
            <person name="Takaki Y."/>
            <person name="Nagai Y."/>
            <person name="Toyoda A."/>
            <person name="Suzuki Y."/>
            <person name="Arimoto A."/>
            <person name="Ishii H."/>
            <person name="Satoh N."/>
            <person name="Nishiyama T."/>
            <person name="Hasebe M."/>
            <person name="Maruyama T."/>
            <person name="Minagawa J."/>
            <person name="Obokata J."/>
            <person name="Shigenobu S."/>
        </authorList>
    </citation>
    <scope>NUCLEOTIDE SEQUENCE [LARGE SCALE GENOMIC DNA]</scope>
</reference>
<dbReference type="Proteomes" id="UP000762676">
    <property type="component" value="Unassembled WGS sequence"/>
</dbReference>
<evidence type="ECO:0000313" key="1">
    <source>
        <dbReference type="EMBL" id="GFS26859.1"/>
    </source>
</evidence>
<proteinExistence type="predicted"/>
<dbReference type="EMBL" id="BMAT01003507">
    <property type="protein sequence ID" value="GFS26859.1"/>
    <property type="molecule type" value="Genomic_DNA"/>
</dbReference>
<name>A0AAV4JXR1_9GAST</name>
<evidence type="ECO:0000313" key="2">
    <source>
        <dbReference type="Proteomes" id="UP000762676"/>
    </source>
</evidence>
<feature type="non-terminal residue" evidence="1">
    <location>
        <position position="60"/>
    </location>
</feature>
<protein>
    <submittedName>
        <fullName evidence="1">Uncharacterized protein</fullName>
    </submittedName>
</protein>
<organism evidence="1 2">
    <name type="scientific">Elysia marginata</name>
    <dbReference type="NCBI Taxonomy" id="1093978"/>
    <lineage>
        <taxon>Eukaryota</taxon>
        <taxon>Metazoa</taxon>
        <taxon>Spiralia</taxon>
        <taxon>Lophotrochozoa</taxon>
        <taxon>Mollusca</taxon>
        <taxon>Gastropoda</taxon>
        <taxon>Heterobranchia</taxon>
        <taxon>Euthyneura</taxon>
        <taxon>Panpulmonata</taxon>
        <taxon>Sacoglossa</taxon>
        <taxon>Placobranchoidea</taxon>
        <taxon>Plakobranchidae</taxon>
        <taxon>Elysia</taxon>
    </lineage>
</organism>
<comment type="caution">
    <text evidence="1">The sequence shown here is derived from an EMBL/GenBank/DDBJ whole genome shotgun (WGS) entry which is preliminary data.</text>
</comment>
<gene>
    <name evidence="1" type="ORF">ElyMa_001732200</name>
</gene>